<evidence type="ECO:0000313" key="8">
    <source>
        <dbReference type="EMBL" id="SEB60685.1"/>
    </source>
</evidence>
<dbReference type="PANTHER" id="PTHR33885:SF3">
    <property type="entry name" value="PHAGE SHOCK PROTEIN C"/>
    <property type="match status" value="1"/>
</dbReference>
<protein>
    <submittedName>
        <fullName evidence="8">Phage shock protein PspC (Stress-responsive transcriptional regulator)</fullName>
    </submittedName>
</protein>
<keyword evidence="5 6" id="KW-0472">Membrane</keyword>
<keyword evidence="2" id="KW-1003">Cell membrane</keyword>
<keyword evidence="9" id="KW-1185">Reference proteome</keyword>
<dbReference type="GO" id="GO:0005886">
    <property type="term" value="C:plasma membrane"/>
    <property type="evidence" value="ECO:0007669"/>
    <property type="project" value="UniProtKB-SubCell"/>
</dbReference>
<dbReference type="AlphaFoldDB" id="A0A1H4KRE5"/>
<evidence type="ECO:0000256" key="2">
    <source>
        <dbReference type="ARBA" id="ARBA00022475"/>
    </source>
</evidence>
<evidence type="ECO:0000256" key="4">
    <source>
        <dbReference type="ARBA" id="ARBA00022989"/>
    </source>
</evidence>
<dbReference type="OrthoDB" id="7359894at2"/>
<proteinExistence type="predicted"/>
<feature type="domain" description="Phage shock protein PspC N-terminal" evidence="7">
    <location>
        <begin position="3"/>
        <end position="59"/>
    </location>
</feature>
<comment type="subcellular location">
    <subcellularLocation>
        <location evidence="1">Cell membrane</location>
        <topology evidence="1">Single-pass membrane protein</topology>
    </subcellularLocation>
</comment>
<evidence type="ECO:0000256" key="5">
    <source>
        <dbReference type="ARBA" id="ARBA00023136"/>
    </source>
</evidence>
<dbReference type="Proteomes" id="UP000199183">
    <property type="component" value="Unassembled WGS sequence"/>
</dbReference>
<dbReference type="PANTHER" id="PTHR33885">
    <property type="entry name" value="PHAGE SHOCK PROTEIN C"/>
    <property type="match status" value="1"/>
</dbReference>
<dbReference type="EMBL" id="FNRY01000001">
    <property type="protein sequence ID" value="SEB60685.1"/>
    <property type="molecule type" value="Genomic_DNA"/>
</dbReference>
<evidence type="ECO:0000259" key="7">
    <source>
        <dbReference type="Pfam" id="PF04024"/>
    </source>
</evidence>
<gene>
    <name evidence="8" type="ORF">SAMN04489806_1264</name>
</gene>
<evidence type="ECO:0000256" key="3">
    <source>
        <dbReference type="ARBA" id="ARBA00022692"/>
    </source>
</evidence>
<sequence length="60" mass="6932">MADLYRPRRDRMIAGVCAAIAYRFGLRPSTVRILAVISCILPGPQFVIYLVLWWLIPNER</sequence>
<reference evidence="8 9" key="1">
    <citation type="submission" date="2016-10" db="EMBL/GenBank/DDBJ databases">
        <authorList>
            <person name="de Groot N.N."/>
        </authorList>
    </citation>
    <scope>NUCLEOTIDE SEQUENCE [LARGE SCALE GENOMIC DNA]</scope>
    <source>
        <strain evidence="8 9">DSM 21799</strain>
    </source>
</reference>
<dbReference type="InterPro" id="IPR007168">
    <property type="entry name" value="Phageshock_PspC_N"/>
</dbReference>
<feature type="transmembrane region" description="Helical" evidence="6">
    <location>
        <begin position="33"/>
        <end position="56"/>
    </location>
</feature>
<evidence type="ECO:0000256" key="6">
    <source>
        <dbReference type="SAM" id="Phobius"/>
    </source>
</evidence>
<keyword evidence="4 6" id="KW-1133">Transmembrane helix</keyword>
<dbReference type="InterPro" id="IPR052027">
    <property type="entry name" value="PspC"/>
</dbReference>
<dbReference type="RefSeq" id="WP_091181488.1">
    <property type="nucleotide sequence ID" value="NZ_FNRY01000001.1"/>
</dbReference>
<dbReference type="Pfam" id="PF04024">
    <property type="entry name" value="PspC"/>
    <property type="match status" value="1"/>
</dbReference>
<evidence type="ECO:0000256" key="1">
    <source>
        <dbReference type="ARBA" id="ARBA00004162"/>
    </source>
</evidence>
<keyword evidence="3 6" id="KW-0812">Transmembrane</keyword>
<accession>A0A1H4KRE5</accession>
<name>A0A1H4KRE5_9MICO</name>
<organism evidence="8 9">
    <name type="scientific">Paramicrobacterium humi</name>
    <dbReference type="NCBI Taxonomy" id="640635"/>
    <lineage>
        <taxon>Bacteria</taxon>
        <taxon>Bacillati</taxon>
        <taxon>Actinomycetota</taxon>
        <taxon>Actinomycetes</taxon>
        <taxon>Micrococcales</taxon>
        <taxon>Microbacteriaceae</taxon>
        <taxon>Paramicrobacterium</taxon>
    </lineage>
</organism>
<dbReference type="STRING" id="640635.SAMN04489806_1264"/>
<evidence type="ECO:0000313" key="9">
    <source>
        <dbReference type="Proteomes" id="UP000199183"/>
    </source>
</evidence>